<proteinExistence type="predicted"/>
<organism evidence="1">
    <name type="scientific">Manihot esculenta</name>
    <name type="common">Cassava</name>
    <name type="synonym">Jatropha manihot</name>
    <dbReference type="NCBI Taxonomy" id="3983"/>
    <lineage>
        <taxon>Eukaryota</taxon>
        <taxon>Viridiplantae</taxon>
        <taxon>Streptophyta</taxon>
        <taxon>Embryophyta</taxon>
        <taxon>Tracheophyta</taxon>
        <taxon>Spermatophyta</taxon>
        <taxon>Magnoliopsida</taxon>
        <taxon>eudicotyledons</taxon>
        <taxon>Gunneridae</taxon>
        <taxon>Pentapetalae</taxon>
        <taxon>rosids</taxon>
        <taxon>fabids</taxon>
        <taxon>Malpighiales</taxon>
        <taxon>Euphorbiaceae</taxon>
        <taxon>Crotonoideae</taxon>
        <taxon>Manihoteae</taxon>
        <taxon>Manihot</taxon>
    </lineage>
</organism>
<sequence length="79" mass="9077">MYTSNQFSFSLMDMSIATQSRLILDDRKLHSLTMKMNKRNKNATAINSTKTKTISEVTSSKMVESSAFFMVEEMEQRKA</sequence>
<reference evidence="1" key="1">
    <citation type="submission" date="2016-02" db="EMBL/GenBank/DDBJ databases">
        <title>WGS assembly of Manihot esculenta.</title>
        <authorList>
            <person name="Bredeson J.V."/>
            <person name="Prochnik S.E."/>
            <person name="Lyons J.B."/>
            <person name="Schmutz J."/>
            <person name="Grimwood J."/>
            <person name="Vrebalov J."/>
            <person name="Bart R.S."/>
            <person name="Amuge T."/>
            <person name="Ferguson M.E."/>
            <person name="Green R."/>
            <person name="Putnam N."/>
            <person name="Stites J."/>
            <person name="Rounsley S."/>
            <person name="Rokhsar D.S."/>
        </authorList>
    </citation>
    <scope>NUCLEOTIDE SEQUENCE [LARGE SCALE GENOMIC DNA]</scope>
    <source>
        <tissue evidence="1">Leaf</tissue>
    </source>
</reference>
<evidence type="ECO:0000313" key="1">
    <source>
        <dbReference type="EMBL" id="OAY36558.1"/>
    </source>
</evidence>
<accession>A0A2C9UZ31</accession>
<protein>
    <submittedName>
        <fullName evidence="1">Uncharacterized protein</fullName>
    </submittedName>
</protein>
<name>A0A2C9UZ31_MANES</name>
<dbReference type="EMBL" id="CM004397">
    <property type="protein sequence ID" value="OAY36558.1"/>
    <property type="molecule type" value="Genomic_DNA"/>
</dbReference>
<dbReference type="AlphaFoldDB" id="A0A2C9UZ31"/>
<gene>
    <name evidence="1" type="ORF">MANES_11G030000</name>
</gene>